<sequence>MFGGLKKVSLKKYLTPTNFKILGSIVLAILVWPFIRKALQGTPKTLLEEVKQKFGAITQPTSTATEEQIIEYANDLAHAFGIHKSISKWSLRGSTEDDQRAFNILMKLDFETWKQVRKVYPQFTRTTSDLKNDTVEFLNNKLMYKLPKYMYQ</sequence>
<accession>A0ABQ3I9D3</accession>
<evidence type="ECO:0000313" key="3">
    <source>
        <dbReference type="Proteomes" id="UP000658258"/>
    </source>
</evidence>
<gene>
    <name evidence="2" type="ORF">GCM10011340_32210</name>
</gene>
<protein>
    <recommendedName>
        <fullName evidence="4">DUF4129 domain-containing protein</fullName>
    </recommendedName>
</protein>
<evidence type="ECO:0008006" key="4">
    <source>
        <dbReference type="Google" id="ProtNLM"/>
    </source>
</evidence>
<keyword evidence="3" id="KW-1185">Reference proteome</keyword>
<dbReference type="Proteomes" id="UP000658258">
    <property type="component" value="Unassembled WGS sequence"/>
</dbReference>
<proteinExistence type="predicted"/>
<comment type="caution">
    <text evidence="2">The sequence shown here is derived from an EMBL/GenBank/DDBJ whole genome shotgun (WGS) entry which is preliminary data.</text>
</comment>
<evidence type="ECO:0000313" key="2">
    <source>
        <dbReference type="EMBL" id="GHE73225.1"/>
    </source>
</evidence>
<keyword evidence="1" id="KW-1133">Transmembrane helix</keyword>
<feature type="transmembrane region" description="Helical" evidence="1">
    <location>
        <begin position="17"/>
        <end position="35"/>
    </location>
</feature>
<evidence type="ECO:0000256" key="1">
    <source>
        <dbReference type="SAM" id="Phobius"/>
    </source>
</evidence>
<keyword evidence="1" id="KW-0472">Membrane</keyword>
<name>A0ABQ3I9D3_9BACT</name>
<keyword evidence="1" id="KW-0812">Transmembrane</keyword>
<organism evidence="2 3">
    <name type="scientific">Roseivirga thermotolerans</name>
    <dbReference type="NCBI Taxonomy" id="1758176"/>
    <lineage>
        <taxon>Bacteria</taxon>
        <taxon>Pseudomonadati</taxon>
        <taxon>Bacteroidota</taxon>
        <taxon>Cytophagia</taxon>
        <taxon>Cytophagales</taxon>
        <taxon>Roseivirgaceae</taxon>
        <taxon>Roseivirga</taxon>
    </lineage>
</organism>
<dbReference type="EMBL" id="BNAG01000004">
    <property type="protein sequence ID" value="GHE73225.1"/>
    <property type="molecule type" value="Genomic_DNA"/>
</dbReference>
<reference evidence="3" key="1">
    <citation type="journal article" date="2019" name="Int. J. Syst. Evol. Microbiol.">
        <title>The Global Catalogue of Microorganisms (GCM) 10K type strain sequencing project: providing services to taxonomists for standard genome sequencing and annotation.</title>
        <authorList>
            <consortium name="The Broad Institute Genomics Platform"/>
            <consortium name="The Broad Institute Genome Sequencing Center for Infectious Disease"/>
            <person name="Wu L."/>
            <person name="Ma J."/>
        </authorList>
    </citation>
    <scope>NUCLEOTIDE SEQUENCE [LARGE SCALE GENOMIC DNA]</scope>
    <source>
        <strain evidence="3">CGMCC 1.15111</strain>
    </source>
</reference>